<accession>A0A2Z4RGL1</accession>
<organism evidence="1 2">
    <name type="scientific">Pseudomonas putida</name>
    <name type="common">Arthrobacter siderocapsulatus</name>
    <dbReference type="NCBI Taxonomy" id="303"/>
    <lineage>
        <taxon>Bacteria</taxon>
        <taxon>Pseudomonadati</taxon>
        <taxon>Pseudomonadota</taxon>
        <taxon>Gammaproteobacteria</taxon>
        <taxon>Pseudomonadales</taxon>
        <taxon>Pseudomonadaceae</taxon>
        <taxon>Pseudomonas</taxon>
    </lineage>
</organism>
<gene>
    <name evidence="1" type="ORF">DKY63_09585</name>
</gene>
<dbReference type="SUPFAM" id="SSF52540">
    <property type="entry name" value="P-loop containing nucleoside triphosphate hydrolases"/>
    <property type="match status" value="1"/>
</dbReference>
<dbReference type="EMBL" id="CP029693">
    <property type="protein sequence ID" value="AWY40136.1"/>
    <property type="molecule type" value="Genomic_DNA"/>
</dbReference>
<dbReference type="OrthoDB" id="6672914at2"/>
<dbReference type="InterPro" id="IPR027417">
    <property type="entry name" value="P-loop_NTPase"/>
</dbReference>
<reference evidence="1 2" key="1">
    <citation type="submission" date="2018-05" db="EMBL/GenBank/DDBJ databases">
        <title>Whole genome sequence of Pseudomonas putida JBC17.</title>
        <authorList>
            <person name="Lee Y.H."/>
            <person name="David K."/>
        </authorList>
    </citation>
    <scope>NUCLEOTIDE SEQUENCE [LARGE SCALE GENOMIC DNA]</scope>
    <source>
        <strain evidence="1 2">JBC17</strain>
    </source>
</reference>
<evidence type="ECO:0008006" key="3">
    <source>
        <dbReference type="Google" id="ProtNLM"/>
    </source>
</evidence>
<proteinExistence type="predicted"/>
<dbReference type="Pfam" id="PF05621">
    <property type="entry name" value="TniB"/>
    <property type="match status" value="1"/>
</dbReference>
<dbReference type="InterPro" id="IPR008868">
    <property type="entry name" value="TniB"/>
</dbReference>
<name>A0A2Z4RGL1_PSEPU</name>
<dbReference type="Proteomes" id="UP000250299">
    <property type="component" value="Chromosome"/>
</dbReference>
<dbReference type="Gene3D" id="3.40.50.300">
    <property type="entry name" value="P-loop containing nucleotide triphosphate hydrolases"/>
    <property type="match status" value="1"/>
</dbReference>
<sequence length="315" mass="35327">MNLMNEEKIKKFKAFTVAHPQYCEALDTIHRSMEATRLRGEPTCVILLGDPGTGKTRVCDDILAELGPPTKKHTDDGVHIINPVIYCRVPNNATIKTLVTRLLNCFETYTKYQSVDALEFRLFNILDTCQTVLIILDEWQHLLRGGTGRALQSAADWVKVLTDIYMGEVMLVGPPACELVIDQHQALADRFPYRARLSPFSLATPESYSNYLKLIRAFAIHLKESVGFIEIPPLTDEKLLLSFYAATGGNMRALRVLLNASLINALNRNDNNLTISDFSMAAGQVKLATRLTEHNPFEKTCSELKKIITTSTKKK</sequence>
<evidence type="ECO:0000313" key="1">
    <source>
        <dbReference type="EMBL" id="AWY40136.1"/>
    </source>
</evidence>
<evidence type="ECO:0000313" key="2">
    <source>
        <dbReference type="Proteomes" id="UP000250299"/>
    </source>
</evidence>
<dbReference type="RefSeq" id="WP_096511964.1">
    <property type="nucleotide sequence ID" value="NZ_CP029693.1"/>
</dbReference>
<dbReference type="AlphaFoldDB" id="A0A2Z4RGL1"/>
<protein>
    <recommendedName>
        <fullName evidence="3">AAA+ ATPase domain-containing protein</fullName>
    </recommendedName>
</protein>